<comment type="caution">
    <text evidence="1">The sequence shown here is derived from an EMBL/GenBank/DDBJ whole genome shotgun (WGS) entry which is preliminary data.</text>
</comment>
<gene>
    <name evidence="1" type="ORF">FA95DRAFT_1545863</name>
</gene>
<reference evidence="1" key="2">
    <citation type="journal article" date="2022" name="New Phytol.">
        <title>Evolutionary transition to the ectomycorrhizal habit in the genomes of a hyperdiverse lineage of mushroom-forming fungi.</title>
        <authorList>
            <person name="Looney B."/>
            <person name="Miyauchi S."/>
            <person name="Morin E."/>
            <person name="Drula E."/>
            <person name="Courty P.E."/>
            <person name="Kohler A."/>
            <person name="Kuo A."/>
            <person name="LaButti K."/>
            <person name="Pangilinan J."/>
            <person name="Lipzen A."/>
            <person name="Riley R."/>
            <person name="Andreopoulos W."/>
            <person name="He G."/>
            <person name="Johnson J."/>
            <person name="Nolan M."/>
            <person name="Tritt A."/>
            <person name="Barry K.W."/>
            <person name="Grigoriev I.V."/>
            <person name="Nagy L.G."/>
            <person name="Hibbett D."/>
            <person name="Henrissat B."/>
            <person name="Matheny P.B."/>
            <person name="Labbe J."/>
            <person name="Martin F.M."/>
        </authorList>
    </citation>
    <scope>NUCLEOTIDE SEQUENCE</scope>
    <source>
        <strain evidence="1">FP105234-sp</strain>
    </source>
</reference>
<evidence type="ECO:0000313" key="1">
    <source>
        <dbReference type="EMBL" id="KAI0043813.1"/>
    </source>
</evidence>
<reference evidence="1" key="1">
    <citation type="submission" date="2021-02" db="EMBL/GenBank/DDBJ databases">
        <authorList>
            <consortium name="DOE Joint Genome Institute"/>
            <person name="Ahrendt S."/>
            <person name="Looney B.P."/>
            <person name="Miyauchi S."/>
            <person name="Morin E."/>
            <person name="Drula E."/>
            <person name="Courty P.E."/>
            <person name="Chicoki N."/>
            <person name="Fauchery L."/>
            <person name="Kohler A."/>
            <person name="Kuo A."/>
            <person name="Labutti K."/>
            <person name="Pangilinan J."/>
            <person name="Lipzen A."/>
            <person name="Riley R."/>
            <person name="Andreopoulos W."/>
            <person name="He G."/>
            <person name="Johnson J."/>
            <person name="Barry K.W."/>
            <person name="Grigoriev I.V."/>
            <person name="Nagy L."/>
            <person name="Hibbett D."/>
            <person name="Henrissat B."/>
            <person name="Matheny P.B."/>
            <person name="Labbe J."/>
            <person name="Martin F."/>
        </authorList>
    </citation>
    <scope>NUCLEOTIDE SEQUENCE</scope>
    <source>
        <strain evidence="1">FP105234-sp</strain>
    </source>
</reference>
<keyword evidence="2" id="KW-1185">Reference proteome</keyword>
<dbReference type="Proteomes" id="UP000814033">
    <property type="component" value="Unassembled WGS sequence"/>
</dbReference>
<proteinExistence type="predicted"/>
<dbReference type="EMBL" id="MU276003">
    <property type="protein sequence ID" value="KAI0043813.1"/>
    <property type="molecule type" value="Genomic_DNA"/>
</dbReference>
<name>A0ACB8RI63_9AGAM</name>
<protein>
    <submittedName>
        <fullName evidence="1">Uncharacterized protein</fullName>
    </submittedName>
</protein>
<evidence type="ECO:0000313" key="2">
    <source>
        <dbReference type="Proteomes" id="UP000814033"/>
    </source>
</evidence>
<sequence length="623" mass="68437">MRSPSLTRSDRTASSLSSPTTPASPAPRSNSISPAALHAKLAPALAKGKGRADASQDGVRPRTFSTFIRARPRFSVTNVLQNSAVLHRFLLYAPWEDFRSLAQVSKECMNVFHQPQLKDVVLSRFVPGYSHCLRHADLQAFRVVEVGFLDLDLFMASQQVPLHQYPAHALSMLAALYPDPQQQRKTERLVAMSQAHSRIVLLLQSLTHSSSRPLSDEPDDARLRSPNGLSPARELVFPAPLSYFGAEAAPIPPKTPEAPATKKHGRFPSASAIVPGARPRRSEDSASVRSVRRLSIFGGRKPLPPPPSKGAVTHYVESWRGRRRNMSASEGEDTLLRRPKRRFASVTQSSDSSLENSSPSPSSPIPENTYTPPTPSSPHDILMATSRLRAPVLRVFFPCSQLDQDQIAHCETQLEDAGLWEHLSTGDIVCNLGFLPPEDVPSSSSDLSSDHPAGTGLWLLFDGMQLVPYAPHRTLPLAEPHLLPSPLYYAHITPRSVNSKLSMVLPRADPQLALALLPTQVRSPHSPNGVAHTRKYMWLAHVHPRRRPGLGEGWHGEWVLEGAGTKEGRQELLDALRGDAGDIREWELVIDKCSASRIWLRLSIPGASLPTAPSPPTHHASWP</sequence>
<accession>A0ACB8RI63</accession>
<organism evidence="1 2">
    <name type="scientific">Auriscalpium vulgare</name>
    <dbReference type="NCBI Taxonomy" id="40419"/>
    <lineage>
        <taxon>Eukaryota</taxon>
        <taxon>Fungi</taxon>
        <taxon>Dikarya</taxon>
        <taxon>Basidiomycota</taxon>
        <taxon>Agaricomycotina</taxon>
        <taxon>Agaricomycetes</taxon>
        <taxon>Russulales</taxon>
        <taxon>Auriscalpiaceae</taxon>
        <taxon>Auriscalpium</taxon>
    </lineage>
</organism>